<dbReference type="InterPro" id="IPR007607">
    <property type="entry name" value="BacA/B"/>
</dbReference>
<gene>
    <name evidence="2" type="ORF">ENU78_09450</name>
</gene>
<reference evidence="2" key="1">
    <citation type="journal article" date="2020" name="mSystems">
        <title>Genome- and Community-Level Interaction Insights into Carbon Utilization and Element Cycling Functions of Hydrothermarchaeota in Hydrothermal Sediment.</title>
        <authorList>
            <person name="Zhou Z."/>
            <person name="Liu Y."/>
            <person name="Xu W."/>
            <person name="Pan J."/>
            <person name="Luo Z.H."/>
            <person name="Li M."/>
        </authorList>
    </citation>
    <scope>NUCLEOTIDE SEQUENCE [LARGE SCALE GENOMIC DNA]</scope>
    <source>
        <strain evidence="2">SpSt-70</strain>
    </source>
</reference>
<dbReference type="AlphaFoldDB" id="A0A7C3PQM7"/>
<evidence type="ECO:0000256" key="1">
    <source>
        <dbReference type="ARBA" id="ARBA00044755"/>
    </source>
</evidence>
<dbReference type="OMA" id="HGKVECV"/>
<name>A0A7C3PQM7_DICTH</name>
<dbReference type="Pfam" id="PF04519">
    <property type="entry name" value="Bactofilin"/>
    <property type="match status" value="1"/>
</dbReference>
<dbReference type="EMBL" id="DTDV01000023">
    <property type="protein sequence ID" value="HGK24631.1"/>
    <property type="molecule type" value="Genomic_DNA"/>
</dbReference>
<dbReference type="RefSeq" id="WP_012548271.1">
    <property type="nucleotide sequence ID" value="NZ_VTFL01000001.1"/>
</dbReference>
<dbReference type="PANTHER" id="PTHR35024:SF4">
    <property type="entry name" value="POLYMER-FORMING CYTOSKELETAL PROTEIN"/>
    <property type="match status" value="1"/>
</dbReference>
<accession>A0A7C3PQM7</accession>
<protein>
    <recommendedName>
        <fullName evidence="3">Polymer-forming cytoskeletal protein</fullName>
    </recommendedName>
</protein>
<evidence type="ECO:0008006" key="3">
    <source>
        <dbReference type="Google" id="ProtNLM"/>
    </source>
</evidence>
<sequence>MLGRKEKPEVMETVIGPQSEVEGKIISKASLRIDGRFKGDIEAKDTVMVGKTGYVEGNIKANKVIVIGEIVGNVICKGSIEILSTGKLKGDLKLGGKISVEEGGILLGTTEILEEEKINDIFKIDLSS</sequence>
<proteinExistence type="inferred from homology"/>
<organism evidence="2">
    <name type="scientific">Dictyoglomus thermophilum</name>
    <dbReference type="NCBI Taxonomy" id="14"/>
    <lineage>
        <taxon>Bacteria</taxon>
        <taxon>Pseudomonadati</taxon>
        <taxon>Dictyoglomota</taxon>
        <taxon>Dictyoglomia</taxon>
        <taxon>Dictyoglomales</taxon>
        <taxon>Dictyoglomaceae</taxon>
        <taxon>Dictyoglomus</taxon>
    </lineage>
</organism>
<comment type="similarity">
    <text evidence="1">Belongs to the bactofilin family.</text>
</comment>
<evidence type="ECO:0000313" key="2">
    <source>
        <dbReference type="EMBL" id="HGK24631.1"/>
    </source>
</evidence>
<comment type="caution">
    <text evidence="2">The sequence shown here is derived from an EMBL/GenBank/DDBJ whole genome shotgun (WGS) entry which is preliminary data.</text>
</comment>
<dbReference type="PANTHER" id="PTHR35024">
    <property type="entry name" value="HYPOTHETICAL CYTOSOLIC PROTEIN"/>
    <property type="match status" value="1"/>
</dbReference>